<dbReference type="CDD" id="cd00920">
    <property type="entry name" value="Cupredoxin"/>
    <property type="match status" value="1"/>
</dbReference>
<keyword evidence="1" id="KW-0732">Signal</keyword>
<dbReference type="PANTHER" id="PTHR34883:SF15">
    <property type="entry name" value="EXTRACELLULAR SERINE-RICH PROTEIN"/>
    <property type="match status" value="1"/>
</dbReference>
<dbReference type="InterPro" id="IPR008972">
    <property type="entry name" value="Cupredoxin"/>
</dbReference>
<dbReference type="OrthoDB" id="5415867at2759"/>
<name>A0A423XLE1_9PEZI</name>
<evidence type="ECO:0000313" key="3">
    <source>
        <dbReference type="Proteomes" id="UP000285146"/>
    </source>
</evidence>
<evidence type="ECO:0000313" key="2">
    <source>
        <dbReference type="EMBL" id="ROW17336.1"/>
    </source>
</evidence>
<dbReference type="EMBL" id="LKEB01000003">
    <property type="protein sequence ID" value="ROW17336.1"/>
    <property type="molecule type" value="Genomic_DNA"/>
</dbReference>
<keyword evidence="3" id="KW-1185">Reference proteome</keyword>
<organism evidence="2 3">
    <name type="scientific">Cytospora leucostoma</name>
    <dbReference type="NCBI Taxonomy" id="1230097"/>
    <lineage>
        <taxon>Eukaryota</taxon>
        <taxon>Fungi</taxon>
        <taxon>Dikarya</taxon>
        <taxon>Ascomycota</taxon>
        <taxon>Pezizomycotina</taxon>
        <taxon>Sordariomycetes</taxon>
        <taxon>Sordariomycetidae</taxon>
        <taxon>Diaporthales</taxon>
        <taxon>Cytosporaceae</taxon>
        <taxon>Cytospora</taxon>
    </lineage>
</organism>
<dbReference type="AlphaFoldDB" id="A0A423XLE1"/>
<dbReference type="STRING" id="1230097.A0A423XLE1"/>
<proteinExistence type="predicted"/>
<dbReference type="Gene3D" id="2.60.40.420">
    <property type="entry name" value="Cupredoxins - blue copper proteins"/>
    <property type="match status" value="1"/>
</dbReference>
<feature type="signal peptide" evidence="1">
    <location>
        <begin position="1"/>
        <end position="18"/>
    </location>
</feature>
<accession>A0A423XLE1</accession>
<dbReference type="PANTHER" id="PTHR34883">
    <property type="entry name" value="SERINE-RICH PROTEIN, PUTATIVE-RELATED-RELATED"/>
    <property type="match status" value="1"/>
</dbReference>
<dbReference type="Proteomes" id="UP000285146">
    <property type="component" value="Unassembled WGS sequence"/>
</dbReference>
<comment type="caution">
    <text evidence="2">The sequence shown here is derived from an EMBL/GenBank/DDBJ whole genome shotgun (WGS) entry which is preliminary data.</text>
</comment>
<gene>
    <name evidence="2" type="ORF">VPNG_01323</name>
</gene>
<dbReference type="InParanoid" id="A0A423XLE1"/>
<reference evidence="2 3" key="1">
    <citation type="submission" date="2015-09" db="EMBL/GenBank/DDBJ databases">
        <title>Host preference determinants of Valsa canker pathogens revealed by comparative genomics.</title>
        <authorList>
            <person name="Yin Z."/>
            <person name="Huang L."/>
        </authorList>
    </citation>
    <scope>NUCLEOTIDE SEQUENCE [LARGE SCALE GENOMIC DNA]</scope>
    <source>
        <strain evidence="2 3">SXYLt</strain>
    </source>
</reference>
<evidence type="ECO:0008006" key="4">
    <source>
        <dbReference type="Google" id="ProtNLM"/>
    </source>
</evidence>
<dbReference type="InterPro" id="IPR052953">
    <property type="entry name" value="Ser-rich/MCO-related"/>
</dbReference>
<dbReference type="SUPFAM" id="SSF49503">
    <property type="entry name" value="Cupredoxins"/>
    <property type="match status" value="1"/>
</dbReference>
<feature type="chain" id="PRO_5019148586" description="Phytocyanin domain-containing protein" evidence="1">
    <location>
        <begin position="19"/>
        <end position="184"/>
    </location>
</feature>
<protein>
    <recommendedName>
        <fullName evidence="4">Phytocyanin domain-containing protein</fullName>
    </recommendedName>
</protein>
<evidence type="ECO:0000256" key="1">
    <source>
        <dbReference type="SAM" id="SignalP"/>
    </source>
</evidence>
<sequence length="184" mass="19137">MFAYTLVAALAAAAIVAAAPTYTTTDTPSRTVTLTGVTHSVVAGRGGALIFDPDNVVAEIGDIVEWHFLPKNHSVAQSSFGQPCVPDATSAQPFFSGFQPIASGQAPNVFQIVVEDKNPIWYYCAQTNGNHCQNGMSGVINQNFDSPNTLGAYKVLAAQTAVSVVPPVIQGGAVIANPNPNSGF</sequence>